<dbReference type="SUPFAM" id="SSF53448">
    <property type="entry name" value="Nucleotide-diphospho-sugar transferases"/>
    <property type="match status" value="1"/>
</dbReference>
<dbReference type="Pfam" id="PF00085">
    <property type="entry name" value="Thioredoxin"/>
    <property type="match status" value="1"/>
</dbReference>
<proteinExistence type="inferred from homology"/>
<dbReference type="Gene3D" id="3.40.30.10">
    <property type="entry name" value="Glutaredoxin"/>
    <property type="match status" value="2"/>
</dbReference>
<dbReference type="InterPro" id="IPR029044">
    <property type="entry name" value="Nucleotide-diphossugar_trans"/>
</dbReference>
<dbReference type="InterPro" id="IPR002685">
    <property type="entry name" value="Glyco_trans_15"/>
</dbReference>
<feature type="domain" description="Thioredoxin" evidence="4">
    <location>
        <begin position="94"/>
        <end position="244"/>
    </location>
</feature>
<dbReference type="GO" id="GO:0000032">
    <property type="term" value="P:cell wall mannoprotein biosynthetic process"/>
    <property type="evidence" value="ECO:0007669"/>
    <property type="project" value="TreeGrafter"/>
</dbReference>
<reference evidence="5" key="1">
    <citation type="submission" date="2021-07" db="EMBL/GenBank/DDBJ databases">
        <title>Draft genome of Mortierella alpina, strain LL118, isolated from an aspen leaf litter sample.</title>
        <authorList>
            <person name="Yang S."/>
            <person name="Vinatzer B.A."/>
        </authorList>
    </citation>
    <scope>NUCLEOTIDE SEQUENCE</scope>
    <source>
        <strain evidence="5">LL118</strain>
    </source>
</reference>
<dbReference type="AlphaFoldDB" id="A0A9P8IFI9"/>
<dbReference type="PANTHER" id="PTHR31121">
    <property type="entry name" value="ALPHA-1,2 MANNOSYLTRANSFERASE KTR1"/>
    <property type="match status" value="1"/>
</dbReference>
<dbReference type="SUPFAM" id="SSF52833">
    <property type="entry name" value="Thioredoxin-like"/>
    <property type="match status" value="2"/>
</dbReference>
<dbReference type="Gene3D" id="3.90.550.10">
    <property type="entry name" value="Spore Coat Polysaccharide Biosynthesis Protein SpsA, Chain A"/>
    <property type="match status" value="1"/>
</dbReference>
<dbReference type="InterPro" id="IPR012336">
    <property type="entry name" value="Thioredoxin-like_fold"/>
</dbReference>
<gene>
    <name evidence="5" type="ORF">KVV02_000386</name>
</gene>
<dbReference type="GO" id="GO:0000026">
    <property type="term" value="F:alpha-1,2-mannosyltransferase activity"/>
    <property type="evidence" value="ECO:0007669"/>
    <property type="project" value="TreeGrafter"/>
</dbReference>
<dbReference type="GO" id="GO:0006487">
    <property type="term" value="P:protein N-linked glycosylation"/>
    <property type="evidence" value="ECO:0007669"/>
    <property type="project" value="TreeGrafter"/>
</dbReference>
<organism evidence="5 6">
    <name type="scientific">Mortierella alpina</name>
    <name type="common">Oleaginous fungus</name>
    <name type="synonym">Mortierella renispora</name>
    <dbReference type="NCBI Taxonomy" id="64518"/>
    <lineage>
        <taxon>Eukaryota</taxon>
        <taxon>Fungi</taxon>
        <taxon>Fungi incertae sedis</taxon>
        <taxon>Mucoromycota</taxon>
        <taxon>Mortierellomycotina</taxon>
        <taxon>Mortierellomycetes</taxon>
        <taxon>Mortierellales</taxon>
        <taxon>Mortierellaceae</taxon>
        <taxon>Mortierella</taxon>
    </lineage>
</organism>
<dbReference type="PANTHER" id="PTHR31121:SF6">
    <property type="entry name" value="ALPHA-1,2 MANNOSYLTRANSFERASE KTR1"/>
    <property type="match status" value="1"/>
</dbReference>
<evidence type="ECO:0000313" key="6">
    <source>
        <dbReference type="Proteomes" id="UP000717515"/>
    </source>
</evidence>
<protein>
    <recommendedName>
        <fullName evidence="4">Thioredoxin domain-containing protein</fullName>
    </recommendedName>
</protein>
<dbReference type="InterPro" id="IPR036249">
    <property type="entry name" value="Thioredoxin-like_sf"/>
</dbReference>
<accession>A0A9P8IFI9</accession>
<evidence type="ECO:0000259" key="4">
    <source>
        <dbReference type="PROSITE" id="PS51352"/>
    </source>
</evidence>
<dbReference type="Pfam" id="PF13905">
    <property type="entry name" value="Thioredoxin_8"/>
    <property type="match status" value="1"/>
</dbReference>
<dbReference type="GO" id="GO:0016020">
    <property type="term" value="C:membrane"/>
    <property type="evidence" value="ECO:0007669"/>
    <property type="project" value="InterPro"/>
</dbReference>
<evidence type="ECO:0000256" key="2">
    <source>
        <dbReference type="ARBA" id="ARBA00022679"/>
    </source>
</evidence>
<dbReference type="Pfam" id="PF01793">
    <property type="entry name" value="Glyco_transf_15"/>
    <property type="match status" value="1"/>
</dbReference>
<name>A0A9P8IFI9_MORAP</name>
<evidence type="ECO:0000313" key="5">
    <source>
        <dbReference type="EMBL" id="KAG9327437.1"/>
    </source>
</evidence>
<comment type="caution">
    <text evidence="5">The sequence shown here is derived from an EMBL/GenBank/DDBJ whole genome shotgun (WGS) entry which is preliminary data.</text>
</comment>
<evidence type="ECO:0000256" key="3">
    <source>
        <dbReference type="SAM" id="MobiDB-lite"/>
    </source>
</evidence>
<feature type="compositionally biased region" description="Polar residues" evidence="3">
    <location>
        <begin position="264"/>
        <end position="277"/>
    </location>
</feature>
<comment type="similarity">
    <text evidence="1">Belongs to the glycosyltransferase 15 family.</text>
</comment>
<sequence length="875" mass="100503">MPPPPDILLTETEELLIDAYNRILNEPFEDKYEDLWEDEPFDRAVEEFKILAQEIGFTDPFQLLSRYKVESYESIRAQLKKGPPLCFRQGWQSPLLGERIDPSAVIAKCEYVSGPAFSSKNRVVLLDFWASWCDPCVQAGPELSDLADEFEGRLAVVGINNESIFGDTKPPKREYLDAFLDDHRDGFRPKRTADHREAMWAWTIKQRTTNLLLAVIVLYAITAAHHYCIHSDDEVSKLVTELLADGREVSKLETESVADGSEVHTFSSQERTMSPEQLRNKESDGSEQHPLLMPDQFRSMPHRRANAAFVMLVRNKDVHGARRTVRQIEDRFNHKYQYSYVFLNDEEFTLDFKEMLRPLSTAEMRFESIPKEHWSYPVWISEERATQARKNMSLEKVLYGASESYRHMCRYQSGFLAHHEAMWVYDYFWRIEPDVKYSCDIDFDPFLYMQENNKKYGFVVSLYEYPNTIPSLWNATKEFMAQHPHLLASHNALDLISDDGGESYNLCHFWSNFEIVDARWMRGVAYQRYFEHLDRAGGFFYERWGDAPVHSIAAALLLPVEEIHFFKEIGYAHAPYQNCPAEPELQSKCHCDPAHNISKAHNANLGHVPSVLHSLSNFTPISTIKITMASTAVETPSQQELLENAYVDILLTPFEEKYEDKWEEDTYWAAVEVFKVKSKEIGYEDPFEILSQYKLTSYDDIRDKRKAGPPACFREGWISPLVGTKLDTVAAIAPLEHVNGREYSGAEPIVVLDFWATWCYPCVLAGPELSELSEKHAGRVAIVGVNNESMFKGRDHNVDEVKSFLAENKDGFRYTVYVDTPEGHARESVYKTTEYKAIPCVIVVANGVVTFVGPPQDAFKAALEKALEEVPAKEE</sequence>
<feature type="region of interest" description="Disordered" evidence="3">
    <location>
        <begin position="257"/>
        <end position="293"/>
    </location>
</feature>
<feature type="domain" description="Thioredoxin" evidence="4">
    <location>
        <begin position="720"/>
        <end position="872"/>
    </location>
</feature>
<dbReference type="GO" id="GO:0005794">
    <property type="term" value="C:Golgi apparatus"/>
    <property type="evidence" value="ECO:0007669"/>
    <property type="project" value="TreeGrafter"/>
</dbReference>
<dbReference type="Proteomes" id="UP000717515">
    <property type="component" value="Unassembled WGS sequence"/>
</dbReference>
<dbReference type="EMBL" id="JAIFTL010000004">
    <property type="protein sequence ID" value="KAG9327437.1"/>
    <property type="molecule type" value="Genomic_DNA"/>
</dbReference>
<feature type="compositionally biased region" description="Basic and acidic residues" evidence="3">
    <location>
        <begin position="278"/>
        <end position="287"/>
    </location>
</feature>
<dbReference type="CDD" id="cd02966">
    <property type="entry name" value="TlpA_like_family"/>
    <property type="match status" value="2"/>
</dbReference>
<dbReference type="PROSITE" id="PS51352">
    <property type="entry name" value="THIOREDOXIN_2"/>
    <property type="match status" value="2"/>
</dbReference>
<dbReference type="InterPro" id="IPR013766">
    <property type="entry name" value="Thioredoxin_domain"/>
</dbReference>
<evidence type="ECO:0000256" key="1">
    <source>
        <dbReference type="ARBA" id="ARBA00007677"/>
    </source>
</evidence>
<dbReference type="FunFam" id="3.90.550.10:FF:000051">
    <property type="entry name" value="Alpha-1,2-mannosyltransferase (Ktr4)"/>
    <property type="match status" value="1"/>
</dbReference>
<keyword evidence="2" id="KW-0808">Transferase</keyword>